<dbReference type="NCBIfam" id="NF012196">
    <property type="entry name" value="Ig_like_ice"/>
    <property type="match status" value="1"/>
</dbReference>
<evidence type="ECO:0000313" key="3">
    <source>
        <dbReference type="EMBL" id="UNY98289.1"/>
    </source>
</evidence>
<feature type="domain" description="Bacterial Ig-like" evidence="2">
    <location>
        <begin position="1409"/>
        <end position="1493"/>
    </location>
</feature>
<dbReference type="InterPro" id="IPR013783">
    <property type="entry name" value="Ig-like_fold"/>
</dbReference>
<dbReference type="Pfam" id="PF13585">
    <property type="entry name" value="CHU_C"/>
    <property type="match status" value="1"/>
</dbReference>
<feature type="domain" description="Bacterial Ig-like" evidence="2">
    <location>
        <begin position="2170"/>
        <end position="2253"/>
    </location>
</feature>
<dbReference type="RefSeq" id="WP_242936696.1">
    <property type="nucleotide sequence ID" value="NZ_CP094326.1"/>
</dbReference>
<feature type="chain" id="PRO_5045503662" evidence="1">
    <location>
        <begin position="32"/>
        <end position="2536"/>
    </location>
</feature>
<dbReference type="Pfam" id="PF19077">
    <property type="entry name" value="Big_13"/>
    <property type="match status" value="16"/>
</dbReference>
<feature type="domain" description="Bacterial Ig-like" evidence="2">
    <location>
        <begin position="1126"/>
        <end position="1200"/>
    </location>
</feature>
<feature type="domain" description="Bacterial Ig-like" evidence="2">
    <location>
        <begin position="1314"/>
        <end position="1397"/>
    </location>
</feature>
<gene>
    <name evidence="3" type="ORF">MQE36_14500</name>
</gene>
<feature type="domain" description="Bacterial Ig-like" evidence="2">
    <location>
        <begin position="2360"/>
        <end position="2434"/>
    </location>
</feature>
<evidence type="ECO:0000259" key="2">
    <source>
        <dbReference type="Pfam" id="PF19077"/>
    </source>
</evidence>
<dbReference type="NCBIfam" id="NF033510">
    <property type="entry name" value="Ca_tandemer"/>
    <property type="match status" value="17"/>
</dbReference>
<dbReference type="NCBIfam" id="TIGR04131">
    <property type="entry name" value="Bac_Flav_CTERM"/>
    <property type="match status" value="1"/>
</dbReference>
<feature type="domain" description="Bacterial Ig-like" evidence="2">
    <location>
        <begin position="1694"/>
        <end position="1778"/>
    </location>
</feature>
<dbReference type="InterPro" id="IPR049826">
    <property type="entry name" value="Ig-like_ice"/>
</dbReference>
<accession>A0ABY3YL19</accession>
<feature type="domain" description="Bacterial Ig-like" evidence="2">
    <location>
        <begin position="1504"/>
        <end position="1587"/>
    </location>
</feature>
<protein>
    <submittedName>
        <fullName evidence="3">Ig-like domain-containing protein</fullName>
    </submittedName>
</protein>
<dbReference type="InterPro" id="IPR026341">
    <property type="entry name" value="T9SS_type_B"/>
</dbReference>
<feature type="domain" description="Bacterial Ig-like" evidence="2">
    <location>
        <begin position="1884"/>
        <end position="1967"/>
    </location>
</feature>
<dbReference type="Gene3D" id="2.60.40.10">
    <property type="entry name" value="Immunoglobulins"/>
    <property type="match status" value="18"/>
</dbReference>
<feature type="domain" description="Bacterial Ig-like" evidence="2">
    <location>
        <begin position="1599"/>
        <end position="1683"/>
    </location>
</feature>
<evidence type="ECO:0000313" key="4">
    <source>
        <dbReference type="Proteomes" id="UP000829476"/>
    </source>
</evidence>
<feature type="signal peptide" evidence="1">
    <location>
        <begin position="1"/>
        <end position="31"/>
    </location>
</feature>
<feature type="domain" description="Bacterial Ig-like" evidence="2">
    <location>
        <begin position="2265"/>
        <end position="2348"/>
    </location>
</feature>
<feature type="domain" description="Bacterial Ig-like" evidence="2">
    <location>
        <begin position="936"/>
        <end position="1019"/>
    </location>
</feature>
<feature type="domain" description="Bacterial Ig-like" evidence="2">
    <location>
        <begin position="1979"/>
        <end position="2063"/>
    </location>
</feature>
<keyword evidence="1" id="KW-0732">Signal</keyword>
<feature type="domain" description="Bacterial Ig-like" evidence="2">
    <location>
        <begin position="1031"/>
        <end position="1113"/>
    </location>
</feature>
<feature type="domain" description="Bacterial Ig-like" evidence="2">
    <location>
        <begin position="2075"/>
        <end position="2158"/>
    </location>
</feature>
<dbReference type="Proteomes" id="UP000829476">
    <property type="component" value="Chromosome"/>
</dbReference>
<sequence length="2536" mass="263042">MKQTIILTVRKIFCFVLYIFAITLSVHSTQAQITNAPANIPSPWTNGNYNVQANDLGNSGVCLGTGITDEGNLVDADLNNSATINLGLLTVACTASLSVNDPVNTYPAGTWAGYNFNVQGLLNLGVAPTITISIWNNGTEVESKAFNGSLLDVNLLANGNSTIGFVASQDFDEIRFEYFNPISLGVAYSVEVYNAVITRYEAGPALVCNTTTPVMQPAYPMNVSEDNSNLSNILTVNGNSDAQNAVDNNPDNYTTLNFTLGTGALAIKDEVSTYSAGTFAGFDVESTSLLTVGLLDAVTMTTYLDGVQQESINGTSNGILALNTSILNSGNERSQIGFITTQDFDEVQITGTGLLGSMNVYGLTLKSFCPANTSALVDNMPVMATEPDFPLYINGINTGISGIGVGSITNANAVIDADNNNYATIDLALGALNSASLSVADPLSTYSADTYTGFDISTGGLLNLELINSVTLTTYLDGVQQETVNGSTNELLVVDSGLLFGNNRYQVGFVASMPFDEVQITINQPVSVDLGTTNIHGLILEPLREEDIVCDITPLTNPGQPVILNSEYTGVTGGVGIGTSVSDAENVLTADDTDFATVTLGVGVLEEASIAVKNALGVYPAGSEVGFLIRDANDVLQVNLLDAVTITTYLDDVEVDTNSGSGLLLLEALGLLDLEITGDPDRYQFAGLISTGDYDEVRIKISGLASVINKIEVYGAYVNPRTIDGLENNPTITITSIADDDVVNIQEAAGQVNIVGQAADDAAPGDAVSVIVNGTAYNTTVQGDNSFTVQVPGSGLIADTDLTIEAVITHVGPDCTSTAEDTHEYTIDTTAPVIPTVNDLVTNDTTPIITGTADSVDELTVTVNGITYTEGDGNLVDNGDDTWALTVPAGNEIPEGTYDVEATATDAAGNPSNDATTDELTIDLTAPAIPTVNALVTNDTTPTLTGTADSVDELTVAVNGLTYTEGDGNLVDNGDNTWALTIPAGNEIPEGTYDVLATATDAAGNPSTDATTDELIIDTTDPTLPTVDPLITTDTTPTITGTADSVDELTVAVNGVTYTEGDGNLVDNSDDTWTLTVPAGNEIPEGTYDVVATATDEAGNTAVDNTTDELVIDLTDPVIPTVTPLTTNNSTPTITGTATSEDVLELTVNGVTYTEGDGNLVDNGNNTWSLTIPVGNEIPDGTYDVEATATDAAGNQSTDITTDELTVNINAPNSPTVNAQITSDTTPTITGTADSIDDLTVTVNGITYTEGDGNLVDNGDDTWTLTIPGTDALPDNVYDVRAVASDGMYISTDNTVNELTVDTIAPTIPTINELVTNDTTPILTGTSDSDAGLTIAVNGVTYTEGDGNLVDNGDNTWTLTIPAGNEIPEGVYDVEATATDAAGNMSNDNTTDELTIDLTAPTIPTVNELITNDTTPTITGTADSVDELAVTVNGITYSEGDGNLVDNGDDTWTLTIPAGNEIPDGIYNVLATATDAAGNPSTDTTSDELTIDTIAPTVPTVNELVTNDTTPTITGTADSVDELTVAVNGVTYTEGDGNLVDNGDDTWTLTIPAGSELPEGVYDVMATATDAAGNASTDVTTDELTIDITAPTVPTVNELVTNDTTPTITGTADSVDELTVIVNGVTYTEGDGNLVDNGDNTWTLTIPAGNELPEGVYDVMATATDAAGNPSNDATTDELTIDTTVPTVPTVNELVTNDTTPTITGTADSVDELTVAVNGVTYSEGDGNLVDNGDDTWTLTIPAGNEIPDGIYNVSAIATDAAGNPSTDVTTDELTIDTIAPTVPTVNELVTNDTTPTITGTADSVDELTVAVNGITYTEGDGNLVDNGDNTWALTIPAGSELPEGVYDVMATTTDVAGNTSNDNTTDELTIDTTAPVIPTVNELVTNDTTPTITGTADSVDGLTVAVNGITYTEGDGNLVDNGNNTWALTIPSGNELPEGVYDVEATATDAAGNMSNDNTTDELTIDLTTPTIPTVNELITNDTTPTITGTADSVDELTVAVNGVTYTEGDGNLVDNGDDTWTLTIPAGNEIPEGVYDVMATATDAAGNPSNDATADELTIDTTAPAVPTVNELATNDTTPTITGTADSVDELTVAVNGVTYTEGDGNLIDNGDATWSLTIPAGNELPDGVYDVVATATDNVGNTANDITTDELTIDTTDPAIPTVDPLITADTTPTITGTADSADSLEITVNGVTYTEGDVNLVDNGDDTWALTIPGSDALVNGTYDVAVTATDAVGNMSNDNTVDELTIDTTPPATPTVDELLTNDTTPIITGTAGSVDDLTVTVNGVTYSEGDGNLVDNGDDTWALTIPDSDELPDGMYDVVATATNNAGATASDNTTDEIIIDTSVTTPTVTPLETDDTTPTITGTADSVDDLTVTVNGVTYSEGDGNLVDDGDDTWTLTIPDSDELIDGTYDVVVTVTDVLGNTGNDNTADELTIEGCLHVYNIFSPNNDGSNDVLRIKCLENYGPNRLQVFNRYGTLVYEAKNYQNDWNGVANVGGVINRGESLPEGTYFYVLSVEEMGVHKKGWIFLNR</sequence>
<feature type="domain" description="Bacterial Ig-like" evidence="2">
    <location>
        <begin position="838"/>
        <end position="923"/>
    </location>
</feature>
<dbReference type="InterPro" id="IPR044016">
    <property type="entry name" value="Big_13"/>
</dbReference>
<evidence type="ECO:0000256" key="1">
    <source>
        <dbReference type="SAM" id="SignalP"/>
    </source>
</evidence>
<proteinExistence type="predicted"/>
<reference evidence="3 4" key="1">
    <citation type="journal article" date="2018" name="Int. J. Syst. Evol. Microbiol.">
        <title>Zhouia spongiae sp. nov., isolated from a marine sponge.</title>
        <authorList>
            <person name="Zhuang L."/>
            <person name="Lin B."/>
            <person name="Qin F."/>
            <person name="Luo L."/>
        </authorList>
    </citation>
    <scope>NUCLEOTIDE SEQUENCE [LARGE SCALE GENOMIC DNA]</scope>
    <source>
        <strain evidence="3 4">HN-Y44</strain>
    </source>
</reference>
<organism evidence="3 4">
    <name type="scientific">Zhouia spongiae</name>
    <dbReference type="NCBI Taxonomy" id="2202721"/>
    <lineage>
        <taxon>Bacteria</taxon>
        <taxon>Pseudomonadati</taxon>
        <taxon>Bacteroidota</taxon>
        <taxon>Flavobacteriia</taxon>
        <taxon>Flavobacteriales</taxon>
        <taxon>Flavobacteriaceae</taxon>
        <taxon>Zhouia</taxon>
    </lineage>
</organism>
<keyword evidence="4" id="KW-1185">Reference proteome</keyword>
<name>A0ABY3YL19_9FLAO</name>
<dbReference type="EMBL" id="CP094326">
    <property type="protein sequence ID" value="UNY98289.1"/>
    <property type="molecule type" value="Genomic_DNA"/>
</dbReference>
<feature type="domain" description="Bacterial Ig-like" evidence="2">
    <location>
        <begin position="1789"/>
        <end position="1873"/>
    </location>
</feature>